<dbReference type="PROSITE" id="PS00108">
    <property type="entry name" value="PROTEIN_KINASE_ST"/>
    <property type="match status" value="1"/>
</dbReference>
<keyword evidence="6 9" id="KW-0067">ATP-binding</keyword>
<feature type="domain" description="Protein kinase" evidence="11">
    <location>
        <begin position="10"/>
        <end position="279"/>
    </location>
</feature>
<comment type="catalytic activity">
    <reaction evidence="8">
        <text>L-seryl-[protein] + ATP = O-phospho-L-seryl-[protein] + ADP + H(+)</text>
        <dbReference type="Rhea" id="RHEA:17989"/>
        <dbReference type="Rhea" id="RHEA-COMP:9863"/>
        <dbReference type="Rhea" id="RHEA-COMP:11604"/>
        <dbReference type="ChEBI" id="CHEBI:15378"/>
        <dbReference type="ChEBI" id="CHEBI:29999"/>
        <dbReference type="ChEBI" id="CHEBI:30616"/>
        <dbReference type="ChEBI" id="CHEBI:83421"/>
        <dbReference type="ChEBI" id="CHEBI:456216"/>
        <dbReference type="EC" id="2.7.11.1"/>
    </reaction>
</comment>
<evidence type="ECO:0000313" key="12">
    <source>
        <dbReference type="EMBL" id="GGN85399.1"/>
    </source>
</evidence>
<reference evidence="12 13" key="1">
    <citation type="journal article" date="2014" name="Int. J. Syst. Evol. Microbiol.">
        <title>Complete genome sequence of Corynebacterium casei LMG S-19264T (=DSM 44701T), isolated from a smear-ripened cheese.</title>
        <authorList>
            <consortium name="US DOE Joint Genome Institute (JGI-PGF)"/>
            <person name="Walter F."/>
            <person name="Albersmeier A."/>
            <person name="Kalinowski J."/>
            <person name="Ruckert C."/>
        </authorList>
    </citation>
    <scope>NUCLEOTIDE SEQUENCE [LARGE SCALE GENOMIC DNA]</scope>
    <source>
        <strain evidence="12 13">CGMCC 4.7111</strain>
    </source>
</reference>
<comment type="catalytic activity">
    <reaction evidence="7">
        <text>L-threonyl-[protein] + ATP = O-phospho-L-threonyl-[protein] + ADP + H(+)</text>
        <dbReference type="Rhea" id="RHEA:46608"/>
        <dbReference type="Rhea" id="RHEA-COMP:11060"/>
        <dbReference type="Rhea" id="RHEA-COMP:11605"/>
        <dbReference type="ChEBI" id="CHEBI:15378"/>
        <dbReference type="ChEBI" id="CHEBI:30013"/>
        <dbReference type="ChEBI" id="CHEBI:30616"/>
        <dbReference type="ChEBI" id="CHEBI:61977"/>
        <dbReference type="ChEBI" id="CHEBI:456216"/>
        <dbReference type="EC" id="2.7.11.1"/>
    </reaction>
</comment>
<dbReference type="EC" id="2.7.11.1" evidence="1"/>
<evidence type="ECO:0000256" key="5">
    <source>
        <dbReference type="ARBA" id="ARBA00022777"/>
    </source>
</evidence>
<dbReference type="PROSITE" id="PS00107">
    <property type="entry name" value="PROTEIN_KINASE_ATP"/>
    <property type="match status" value="1"/>
</dbReference>
<dbReference type="CDD" id="cd14014">
    <property type="entry name" value="STKc_PknB_like"/>
    <property type="match status" value="1"/>
</dbReference>
<evidence type="ECO:0000256" key="3">
    <source>
        <dbReference type="ARBA" id="ARBA00022679"/>
    </source>
</evidence>
<dbReference type="FunFam" id="1.10.510.10:FF:000021">
    <property type="entry name" value="Serine/threonine protein kinase"/>
    <property type="match status" value="1"/>
</dbReference>
<evidence type="ECO:0000256" key="2">
    <source>
        <dbReference type="ARBA" id="ARBA00022527"/>
    </source>
</evidence>
<dbReference type="FunFam" id="3.30.200.20:FF:000035">
    <property type="entry name" value="Serine/threonine protein kinase Stk1"/>
    <property type="match status" value="1"/>
</dbReference>
<dbReference type="Gene3D" id="1.10.510.10">
    <property type="entry name" value="Transferase(Phosphotransferase) domain 1"/>
    <property type="match status" value="1"/>
</dbReference>
<dbReference type="SMART" id="SM00220">
    <property type="entry name" value="S_TKc"/>
    <property type="match status" value="1"/>
</dbReference>
<dbReference type="Gene3D" id="3.30.200.20">
    <property type="entry name" value="Phosphorylase Kinase, domain 1"/>
    <property type="match status" value="1"/>
</dbReference>
<dbReference type="InterPro" id="IPR017441">
    <property type="entry name" value="Protein_kinase_ATP_BS"/>
</dbReference>
<proteinExistence type="predicted"/>
<evidence type="ECO:0000256" key="1">
    <source>
        <dbReference type="ARBA" id="ARBA00012513"/>
    </source>
</evidence>
<dbReference type="EMBL" id="BMMM01000018">
    <property type="protein sequence ID" value="GGN85399.1"/>
    <property type="molecule type" value="Genomic_DNA"/>
</dbReference>
<keyword evidence="2" id="KW-0723">Serine/threonine-protein kinase</keyword>
<evidence type="ECO:0000256" key="6">
    <source>
        <dbReference type="ARBA" id="ARBA00022840"/>
    </source>
</evidence>
<dbReference type="AlphaFoldDB" id="A0A917YDG8"/>
<keyword evidence="13" id="KW-1185">Reference proteome</keyword>
<keyword evidence="4 9" id="KW-0547">Nucleotide-binding</keyword>
<keyword evidence="3" id="KW-0808">Transferase</keyword>
<dbReference type="InterPro" id="IPR008271">
    <property type="entry name" value="Ser/Thr_kinase_AS"/>
</dbReference>
<dbReference type="SUPFAM" id="SSF53822">
    <property type="entry name" value="Periplasmic binding protein-like I"/>
    <property type="match status" value="1"/>
</dbReference>
<dbReference type="GO" id="GO:0005524">
    <property type="term" value="F:ATP binding"/>
    <property type="evidence" value="ECO:0007669"/>
    <property type="project" value="UniProtKB-UniRule"/>
</dbReference>
<evidence type="ECO:0000256" key="8">
    <source>
        <dbReference type="ARBA" id="ARBA00048679"/>
    </source>
</evidence>
<feature type="region of interest" description="Disordered" evidence="10">
    <location>
        <begin position="371"/>
        <end position="390"/>
    </location>
</feature>
<dbReference type="PANTHER" id="PTHR43289">
    <property type="entry name" value="MITOGEN-ACTIVATED PROTEIN KINASE KINASE KINASE 20-RELATED"/>
    <property type="match status" value="1"/>
</dbReference>
<dbReference type="GO" id="GO:0004674">
    <property type="term" value="F:protein serine/threonine kinase activity"/>
    <property type="evidence" value="ECO:0007669"/>
    <property type="project" value="UniProtKB-KW"/>
</dbReference>
<dbReference type="InterPro" id="IPR028082">
    <property type="entry name" value="Peripla_BP_I"/>
</dbReference>
<dbReference type="Pfam" id="PF00069">
    <property type="entry name" value="Pkinase"/>
    <property type="match status" value="1"/>
</dbReference>
<dbReference type="PANTHER" id="PTHR43289:SF6">
    <property type="entry name" value="SERINE_THREONINE-PROTEIN KINASE NEKL-3"/>
    <property type="match status" value="1"/>
</dbReference>
<evidence type="ECO:0000313" key="13">
    <source>
        <dbReference type="Proteomes" id="UP000600365"/>
    </source>
</evidence>
<evidence type="ECO:0000256" key="4">
    <source>
        <dbReference type="ARBA" id="ARBA00022741"/>
    </source>
</evidence>
<feature type="binding site" evidence="9">
    <location>
        <position position="39"/>
    </location>
    <ligand>
        <name>ATP</name>
        <dbReference type="ChEBI" id="CHEBI:30616"/>
    </ligand>
</feature>
<protein>
    <recommendedName>
        <fullName evidence="1">non-specific serine/threonine protein kinase</fullName>
        <ecNumber evidence="1">2.7.11.1</ecNumber>
    </recommendedName>
</protein>
<comment type="caution">
    <text evidence="12">The sequence shown here is derived from an EMBL/GenBank/DDBJ whole genome shotgun (WGS) entry which is preliminary data.</text>
</comment>
<dbReference type="InterPro" id="IPR000719">
    <property type="entry name" value="Prot_kinase_dom"/>
</dbReference>
<feature type="compositionally biased region" description="Pro residues" evidence="10">
    <location>
        <begin position="282"/>
        <end position="313"/>
    </location>
</feature>
<keyword evidence="5" id="KW-0418">Kinase</keyword>
<evidence type="ECO:0000259" key="11">
    <source>
        <dbReference type="PROSITE" id="PS50011"/>
    </source>
</evidence>
<evidence type="ECO:0000256" key="10">
    <source>
        <dbReference type="SAM" id="MobiDB-lite"/>
    </source>
</evidence>
<dbReference type="SUPFAM" id="SSF56112">
    <property type="entry name" value="Protein kinase-like (PK-like)"/>
    <property type="match status" value="1"/>
</dbReference>
<dbReference type="Proteomes" id="UP000600365">
    <property type="component" value="Unassembled WGS sequence"/>
</dbReference>
<gene>
    <name evidence="12" type="ORF">GCM10011579_076370</name>
</gene>
<dbReference type="InterPro" id="IPR011009">
    <property type="entry name" value="Kinase-like_dom_sf"/>
</dbReference>
<evidence type="ECO:0000256" key="9">
    <source>
        <dbReference type="PROSITE-ProRule" id="PRU10141"/>
    </source>
</evidence>
<organism evidence="12 13">
    <name type="scientific">Streptomyces albiflavescens</name>
    <dbReference type="NCBI Taxonomy" id="1623582"/>
    <lineage>
        <taxon>Bacteria</taxon>
        <taxon>Bacillati</taxon>
        <taxon>Actinomycetota</taxon>
        <taxon>Actinomycetes</taxon>
        <taxon>Kitasatosporales</taxon>
        <taxon>Streptomycetaceae</taxon>
        <taxon>Streptomyces</taxon>
    </lineage>
</organism>
<sequence length="758" mass="81441">MRGRRLDNRYELIELLGSGGMGEVWRARDEELDREVAVKILLAARDDDANRDEALARFRREARVAASLDSPHIVAVHDHGTDGESPYLVMALVEGRTLEEILRDSGRVPVEDALRWIGDVCRGLSAAHSAGVVHRDIKPANVMVTGEGAASVAKIVDFGIAKFTEFRATDPRLTHTGQLPFGSVQYMAPERFHQRRGDGRTDLYAVGCVLYELLVGRPPFVGDAAGIMYNHLHDEPLRPSRARTELAPAVDRLVLDLMAKDPDDRPADAEAALTRIEAVAQPPAPPAPAPAPVTAPPPTPTPTPAPAPAPTPAPAVVRESAPEDAKPPAPTPQRVSKEVAKQPPRRSRRTPVFATAALLAVGIPAGIGLGMSSSDGDDGDGRGQAPAIGKTSAAPTTYTLGVGYAWGEDEDGQVPEIRTQVVKAALKEAERRAKRKIPVDVVAVEDYGQTPAERLLEQHPGMIAMVGDIGDFASAKVDWSPRMAMVDTCRDGGRPDYEYALPATEFEVGRQAARYLKGAYDVGKVVETSDSYWDTDTDKDTFGHGLRAAGLTALPLPSQKGSDDMTKSGIAADLDTSRPDAVTVADLRAGGGEENIVPAVRGRGTLIAVHASYASACDVSDDFEMFARQDKQLPDGSLRFRTFNVEAQKPDCTVFPKLCTDDAELRKLLKYRGTAELYDATLAVAAGIDQVLGDGDGERPGADSTRTQLRATLETVETDGLLGHYGFKGHQAQNRPVWVDRLVGGKWKQLGTVERLTG</sequence>
<dbReference type="RefSeq" id="WP_189190689.1">
    <property type="nucleotide sequence ID" value="NZ_BMMM01000018.1"/>
</dbReference>
<name>A0A917YDG8_9ACTN</name>
<dbReference type="GO" id="GO:0045717">
    <property type="term" value="P:negative regulation of fatty acid biosynthetic process"/>
    <property type="evidence" value="ECO:0007669"/>
    <property type="project" value="UniProtKB-ARBA"/>
</dbReference>
<accession>A0A917YDG8</accession>
<feature type="region of interest" description="Disordered" evidence="10">
    <location>
        <begin position="281"/>
        <end position="351"/>
    </location>
</feature>
<dbReference type="PROSITE" id="PS50011">
    <property type="entry name" value="PROTEIN_KINASE_DOM"/>
    <property type="match status" value="1"/>
</dbReference>
<evidence type="ECO:0000256" key="7">
    <source>
        <dbReference type="ARBA" id="ARBA00047899"/>
    </source>
</evidence>